<dbReference type="GO" id="GO:0005886">
    <property type="term" value="C:plasma membrane"/>
    <property type="evidence" value="ECO:0007669"/>
    <property type="project" value="UniProtKB-SubCell"/>
</dbReference>
<accession>A0A830FEG9</accession>
<dbReference type="OrthoDB" id="86287at2157"/>
<keyword evidence="1" id="KW-0812">Transmembrane</keyword>
<dbReference type="RefSeq" id="WP_188974851.1">
    <property type="nucleotide sequence ID" value="NZ_BMPG01000001.1"/>
</dbReference>
<dbReference type="Pfam" id="PF12679">
    <property type="entry name" value="ABC2_membrane_2"/>
    <property type="match status" value="1"/>
</dbReference>
<dbReference type="PANTHER" id="PTHR43471">
    <property type="entry name" value="ABC TRANSPORTER PERMEASE"/>
    <property type="match status" value="1"/>
</dbReference>
<evidence type="ECO:0000313" key="3">
    <source>
        <dbReference type="Proteomes" id="UP000607197"/>
    </source>
</evidence>
<sequence>MSWDAVARKDYADAVRSKWVWGVAVFLTLIVTLVAYFVGADSSNQVLNPLLSFVVTPLIPLVSLIVAYSAIVGERESGSLKLLLSLPNSRADVVVGKLVGRTAAVATPIVLGLLVPFLAFLIAPTRLDAPAYVGFVALTVVLATAYVSIAVGASAAVSSRIRAMALAVVLYFIFVPLWNAVQLPLRFYLLFSGGNFPVDPQLVYQLLGTLNPGGAYKQLTNAVLAGDFSGQWLPLSAAVLLAWIIVPPALGLLAFERADL</sequence>
<feature type="transmembrane region" description="Helical" evidence="1">
    <location>
        <begin position="20"/>
        <end position="38"/>
    </location>
</feature>
<dbReference type="GO" id="GO:0140359">
    <property type="term" value="F:ABC-type transporter activity"/>
    <property type="evidence" value="ECO:0007669"/>
    <property type="project" value="InterPro"/>
</dbReference>
<keyword evidence="1" id="KW-1133">Transmembrane helix</keyword>
<dbReference type="EMBL" id="BMPG01000001">
    <property type="protein sequence ID" value="GGL46955.1"/>
    <property type="molecule type" value="Genomic_DNA"/>
</dbReference>
<protein>
    <submittedName>
        <fullName evidence="2">Copper ABC transporter permease</fullName>
    </submittedName>
</protein>
<feature type="transmembrane region" description="Helical" evidence="1">
    <location>
        <begin position="129"/>
        <end position="151"/>
    </location>
</feature>
<evidence type="ECO:0000256" key="1">
    <source>
        <dbReference type="SAM" id="Phobius"/>
    </source>
</evidence>
<comment type="caution">
    <text evidence="2">The sequence shown here is derived from an EMBL/GenBank/DDBJ whole genome shotgun (WGS) entry which is preliminary data.</text>
</comment>
<feature type="transmembrane region" description="Helical" evidence="1">
    <location>
        <begin position="98"/>
        <end position="123"/>
    </location>
</feature>
<dbReference type="AlphaFoldDB" id="A0A830FEG9"/>
<gene>
    <name evidence="2" type="ORF">GCM10009039_01570</name>
</gene>
<reference evidence="2" key="1">
    <citation type="journal article" date="2014" name="Int. J. Syst. Evol. Microbiol.">
        <title>Complete genome sequence of Corynebacterium casei LMG S-19264T (=DSM 44701T), isolated from a smear-ripened cheese.</title>
        <authorList>
            <consortium name="US DOE Joint Genome Institute (JGI-PGF)"/>
            <person name="Walter F."/>
            <person name="Albersmeier A."/>
            <person name="Kalinowski J."/>
            <person name="Ruckert C."/>
        </authorList>
    </citation>
    <scope>NUCLEOTIDE SEQUENCE</scope>
    <source>
        <strain evidence="2">JCM 19596</strain>
    </source>
</reference>
<name>A0A830FEG9_9EURY</name>
<keyword evidence="1" id="KW-0472">Membrane</keyword>
<reference evidence="2" key="2">
    <citation type="submission" date="2020-09" db="EMBL/GenBank/DDBJ databases">
        <authorList>
            <person name="Sun Q."/>
            <person name="Ohkuma M."/>
        </authorList>
    </citation>
    <scope>NUCLEOTIDE SEQUENCE</scope>
    <source>
        <strain evidence="2">JCM 19596</strain>
    </source>
</reference>
<feature type="transmembrane region" description="Helical" evidence="1">
    <location>
        <begin position="232"/>
        <end position="255"/>
    </location>
</feature>
<feature type="transmembrane region" description="Helical" evidence="1">
    <location>
        <begin position="163"/>
        <end position="181"/>
    </location>
</feature>
<dbReference type="Proteomes" id="UP000607197">
    <property type="component" value="Unassembled WGS sequence"/>
</dbReference>
<keyword evidence="3" id="KW-1185">Reference proteome</keyword>
<proteinExistence type="predicted"/>
<feature type="transmembrane region" description="Helical" evidence="1">
    <location>
        <begin position="50"/>
        <end position="71"/>
    </location>
</feature>
<evidence type="ECO:0000313" key="2">
    <source>
        <dbReference type="EMBL" id="GGL46955.1"/>
    </source>
</evidence>
<dbReference type="PANTHER" id="PTHR43471:SF1">
    <property type="entry name" value="ABC TRANSPORTER PERMEASE PROTEIN NOSY-RELATED"/>
    <property type="match status" value="1"/>
</dbReference>
<organism evidence="2 3">
    <name type="scientific">Halocalculus aciditolerans</name>
    <dbReference type="NCBI Taxonomy" id="1383812"/>
    <lineage>
        <taxon>Archaea</taxon>
        <taxon>Methanobacteriati</taxon>
        <taxon>Methanobacteriota</taxon>
        <taxon>Stenosarchaea group</taxon>
        <taxon>Halobacteria</taxon>
        <taxon>Halobacteriales</taxon>
        <taxon>Halobacteriaceae</taxon>
        <taxon>Halocalculus</taxon>
    </lineage>
</organism>